<dbReference type="Gene3D" id="2.30.30.550">
    <property type="entry name" value="Major Vault Protein repeat"/>
    <property type="match status" value="4"/>
</dbReference>
<dbReference type="Gene3D" id="6.10.250.720">
    <property type="match status" value="1"/>
</dbReference>
<dbReference type="InterPro" id="IPR043023">
    <property type="entry name" value="MVP_rep_sf"/>
</dbReference>
<evidence type="ECO:0000259" key="10">
    <source>
        <dbReference type="Pfam" id="PF01505"/>
    </source>
</evidence>
<dbReference type="Pfam" id="PF17794">
    <property type="entry name" value="Vault_2"/>
    <property type="match status" value="2"/>
</dbReference>
<reference evidence="15" key="1">
    <citation type="submission" date="2021-01" db="EMBL/GenBank/DDBJ databases">
        <authorList>
            <person name="Corre E."/>
            <person name="Pelletier E."/>
            <person name="Niang G."/>
            <person name="Scheremetjew M."/>
            <person name="Finn R."/>
            <person name="Kale V."/>
            <person name="Holt S."/>
            <person name="Cochrane G."/>
            <person name="Meng A."/>
            <person name="Brown T."/>
            <person name="Cohen L."/>
        </authorList>
    </citation>
    <scope>NUCLEOTIDE SEQUENCE</scope>
    <source>
        <strain evidence="15">CCMP443</strain>
    </source>
</reference>
<dbReference type="InterPro" id="IPR039059">
    <property type="entry name" value="MVP"/>
</dbReference>
<dbReference type="InterPro" id="IPR041136">
    <property type="entry name" value="Vault_4"/>
</dbReference>
<evidence type="ECO:0000256" key="3">
    <source>
        <dbReference type="ARBA" id="ARBA00022490"/>
    </source>
</evidence>
<dbReference type="FunFam" id="2.30.30.570:FF:000002">
    <property type="entry name" value="Major vault protein-alpha"/>
    <property type="match status" value="1"/>
</dbReference>
<dbReference type="InterPro" id="IPR041139">
    <property type="entry name" value="MVP_rep_dom"/>
</dbReference>
<dbReference type="Pfam" id="PF17795">
    <property type="entry name" value="Vault_3"/>
    <property type="match status" value="1"/>
</dbReference>
<evidence type="ECO:0000256" key="8">
    <source>
        <dbReference type="SAM" id="Coils"/>
    </source>
</evidence>
<accession>A0A7S0W4V2</accession>
<dbReference type="Gene3D" id="6.20.380.10">
    <property type="match status" value="1"/>
</dbReference>
<dbReference type="PANTHER" id="PTHR14165:SF3">
    <property type="entry name" value="MAJOR VAULT PROTEIN"/>
    <property type="match status" value="1"/>
</dbReference>
<evidence type="ECO:0000256" key="5">
    <source>
        <dbReference type="ARBA" id="ARBA00023242"/>
    </source>
</evidence>
<dbReference type="InterPro" id="IPR041134">
    <property type="entry name" value="Vault_2"/>
</dbReference>
<keyword evidence="4" id="KW-0677">Repeat</keyword>
<dbReference type="CDD" id="cd08825">
    <property type="entry name" value="MVP_shoulder"/>
    <property type="match status" value="1"/>
</dbReference>
<name>A0A7S0W4V2_9CRYP</name>
<dbReference type="InterPro" id="IPR002499">
    <property type="entry name" value="Vault_N"/>
</dbReference>
<feature type="domain" description="Major vault protein repeat" evidence="10">
    <location>
        <begin position="172"/>
        <end position="213"/>
    </location>
</feature>
<dbReference type="GO" id="GO:1990904">
    <property type="term" value="C:ribonucleoprotein complex"/>
    <property type="evidence" value="ECO:0007669"/>
    <property type="project" value="UniProtKB-UniRule"/>
</dbReference>
<feature type="domain" description="Major vault protein repeat" evidence="12">
    <location>
        <begin position="51"/>
        <end position="108"/>
    </location>
</feature>
<evidence type="ECO:0000259" key="12">
    <source>
        <dbReference type="Pfam" id="PF17794"/>
    </source>
</evidence>
<keyword evidence="5" id="KW-0539">Nucleus</keyword>
<evidence type="ECO:0000256" key="1">
    <source>
        <dbReference type="ARBA" id="ARBA00004123"/>
    </source>
</evidence>
<dbReference type="Pfam" id="PF17796">
    <property type="entry name" value="Vault_4"/>
    <property type="match status" value="1"/>
</dbReference>
<evidence type="ECO:0000259" key="14">
    <source>
        <dbReference type="Pfam" id="PF17796"/>
    </source>
</evidence>
<feature type="domain" description="Major vault protein repeat" evidence="12">
    <location>
        <begin position="282"/>
        <end position="324"/>
    </location>
</feature>
<dbReference type="FunFam" id="2.30.30.550:FF:000001">
    <property type="entry name" value="major vault protein-like"/>
    <property type="match status" value="4"/>
</dbReference>
<dbReference type="EMBL" id="HBFN01024501">
    <property type="protein sequence ID" value="CAD8800518.1"/>
    <property type="molecule type" value="Transcribed_RNA"/>
</dbReference>
<feature type="domain" description="Major vault protein repeat" evidence="13">
    <location>
        <begin position="460"/>
        <end position="521"/>
    </location>
</feature>
<dbReference type="InterPro" id="IPR043179">
    <property type="entry name" value="Vault_2_sf"/>
</dbReference>
<evidence type="ECO:0000259" key="11">
    <source>
        <dbReference type="Pfam" id="PF11978"/>
    </source>
</evidence>
<dbReference type="InterPro" id="IPR021870">
    <property type="entry name" value="MVP_shoulder"/>
</dbReference>
<keyword evidence="3 7" id="KW-0963">Cytoplasm</keyword>
<dbReference type="PROSITE" id="PS51224">
    <property type="entry name" value="MVP"/>
    <property type="match status" value="5"/>
</dbReference>
<feature type="domain" description="Major vault protein repeat" evidence="14">
    <location>
        <begin position="384"/>
        <end position="433"/>
    </location>
</feature>
<dbReference type="PANTHER" id="PTHR14165">
    <property type="entry name" value="MAJOR VAULT PROTEIN"/>
    <property type="match status" value="1"/>
</dbReference>
<dbReference type="Pfam" id="PF01505">
    <property type="entry name" value="Vault"/>
    <property type="match status" value="4"/>
</dbReference>
<dbReference type="GO" id="GO:0005737">
    <property type="term" value="C:cytoplasm"/>
    <property type="evidence" value="ECO:0007669"/>
    <property type="project" value="UniProtKB-SubCell"/>
</dbReference>
<feature type="compositionally biased region" description="Basic and acidic residues" evidence="9">
    <location>
        <begin position="664"/>
        <end position="679"/>
    </location>
</feature>
<feature type="repeat" description="MVP" evidence="7">
    <location>
        <begin position="229"/>
        <end position="284"/>
    </location>
</feature>
<dbReference type="Gene3D" id="2.30.30.620">
    <property type="match status" value="1"/>
</dbReference>
<feature type="domain" description="Major vault protein shoulder" evidence="11">
    <location>
        <begin position="522"/>
        <end position="639"/>
    </location>
</feature>
<feature type="repeat" description="MVP" evidence="7">
    <location>
        <begin position="336"/>
        <end position="388"/>
    </location>
</feature>
<evidence type="ECO:0000256" key="4">
    <source>
        <dbReference type="ARBA" id="ARBA00022737"/>
    </source>
</evidence>
<protein>
    <recommendedName>
        <fullName evidence="16">Major vault protein</fullName>
    </recommendedName>
</protein>
<dbReference type="InterPro" id="IPR040989">
    <property type="entry name" value="Vault_3"/>
</dbReference>
<feature type="repeat" description="MVP" evidence="7">
    <location>
        <begin position="176"/>
        <end position="228"/>
    </location>
</feature>
<feature type="repeat" description="MVP" evidence="7">
    <location>
        <begin position="57"/>
        <end position="117"/>
    </location>
</feature>
<feature type="coiled-coil region" evidence="8">
    <location>
        <begin position="682"/>
        <end position="757"/>
    </location>
</feature>
<comment type="subcellular location">
    <subcellularLocation>
        <location evidence="2 7">Cytoplasm</location>
    </subcellularLocation>
    <subcellularLocation>
        <location evidence="1">Nucleus</location>
    </subcellularLocation>
</comment>
<evidence type="ECO:0000259" key="13">
    <source>
        <dbReference type="Pfam" id="PF17795"/>
    </source>
</evidence>
<gene>
    <name evidence="15" type="ORF">HTEP1355_LOCUS14191</name>
</gene>
<dbReference type="GO" id="GO:0005634">
    <property type="term" value="C:nucleus"/>
    <property type="evidence" value="ECO:0007669"/>
    <property type="project" value="UniProtKB-SubCell"/>
</dbReference>
<organism evidence="15">
    <name type="scientific">Hemiselmis tepida</name>
    <dbReference type="NCBI Taxonomy" id="464990"/>
    <lineage>
        <taxon>Eukaryota</taxon>
        <taxon>Cryptophyceae</taxon>
        <taxon>Cryptomonadales</taxon>
        <taxon>Hemiselmidaceae</taxon>
        <taxon>Hemiselmis</taxon>
    </lineage>
</organism>
<dbReference type="InterPro" id="IPR036013">
    <property type="entry name" value="Band_7/SPFH_dom_sf"/>
</dbReference>
<dbReference type="Gene3D" id="3.30.479.30">
    <property type="entry name" value="Band 7 domain"/>
    <property type="match status" value="1"/>
</dbReference>
<evidence type="ECO:0000313" key="15">
    <source>
        <dbReference type="EMBL" id="CAD8800518.1"/>
    </source>
</evidence>
<dbReference type="Gene3D" id="2.30.30.570">
    <property type="match status" value="2"/>
</dbReference>
<feature type="domain" description="Major vault protein repeat" evidence="10">
    <location>
        <begin position="333"/>
        <end position="373"/>
    </location>
</feature>
<proteinExistence type="predicted"/>
<dbReference type="FunFam" id="2.30.30.560:FF:000002">
    <property type="entry name" value="Major vault protein-alpha"/>
    <property type="match status" value="1"/>
</dbReference>
<evidence type="ECO:0000256" key="6">
    <source>
        <dbReference type="ARBA" id="ARBA00023274"/>
    </source>
</evidence>
<feature type="repeat" description="MVP" evidence="7">
    <location>
        <begin position="118"/>
        <end position="175"/>
    </location>
</feature>
<feature type="domain" description="Major vault protein repeat" evidence="10">
    <location>
        <begin position="226"/>
        <end position="266"/>
    </location>
</feature>
<evidence type="ECO:0000256" key="9">
    <source>
        <dbReference type="SAM" id="MobiDB-lite"/>
    </source>
</evidence>
<dbReference type="FunFam" id="2.30.30.570:FF:000001">
    <property type="entry name" value="major vault protein-like"/>
    <property type="match status" value="1"/>
</dbReference>
<feature type="region of interest" description="Disordered" evidence="9">
    <location>
        <begin position="659"/>
        <end position="679"/>
    </location>
</feature>
<sequence>MSDQQPAIIRLNPTQYCHILDNNTNVTRVLIGPKTIARQDHELKVHGPDEMVLIPPRHYCIVKNPVKRDAEGKVQLDDKLQVHLLYGEEEIRTEGAPFPLYPGEVLKLGPTALSIVPPQSALRLGAIRDFTMPSPKGGEPVKRAAGDEWLFLGPATYIPRVEVTILDTIRATIVKPGTALRIRARQHMTDSGGVERQAGEEWLMRKAGAYLPGCYEIIEETVFPLVLTERRAIHMRAVRTFTDEYGTHRRAGEEWLLTIKECETHIQDVHEEVVNADLSICALARSQYCIVRNPWDDAGKQQMGRLELRRGEMAFFLKPGEELVDGKTKDVIVLAPDEALLLKATQPFTDASGEERTPGDRWTVVGPTEYVPPVEVEVIKRYGAIPLDETEGVYVRNIKTGAVETVIGRTYLLGPDEELWEKPLSENVERLLAFPQNDSKGVKLAEHPNFVPEVRDRTRVVTYRTPHNSAIQVYDYRQKTSRVVWGPGLVMLQPDEQFTILSLSGGKPKKQNQIHSLSLSLGPDFMTDVVVVETSDHARLQIQLSYNWNFEVDRSNPDDASKIFQVPDFVGDACKAIASRVRGAVASSTFDDFHKNSAEIIRCAVFGRDDDGKMKERFVFPNNKLIITNIDIQSVEPVDQRTREALSYSVQQAIEITTKSQQEAARHDAERKGQEAEGLLERQKLKDEIAAERARKDLLELQAESSAVQSSGLAKAEARARAEAAQIEMQAMLEHAKLESQARKIKAECELEEQKQKHEAELDYQKRKDELEIARLQELARIEAEKFSQTIEAIGADTIKSIAQAGPEMQAKLLGGLGLSSVLITDGNSPINLFNTAKGLMGQAGAEAMTRAE</sequence>
<feature type="domain" description="Major vault protein repeat" evidence="10">
    <location>
        <begin position="115"/>
        <end position="160"/>
    </location>
</feature>
<dbReference type="FunFam" id="3.30.479.30:FF:000010">
    <property type="entry name" value="major vault protein-like"/>
    <property type="match status" value="1"/>
</dbReference>
<keyword evidence="6 7" id="KW-0687">Ribonucleoprotein</keyword>
<dbReference type="Gene3D" id="2.30.30.560">
    <property type="match status" value="2"/>
</dbReference>
<evidence type="ECO:0008006" key="16">
    <source>
        <dbReference type="Google" id="ProtNLM"/>
    </source>
</evidence>
<evidence type="ECO:0000256" key="2">
    <source>
        <dbReference type="ARBA" id="ARBA00004496"/>
    </source>
</evidence>
<keyword evidence="8" id="KW-0175">Coiled coil</keyword>
<evidence type="ECO:0000256" key="7">
    <source>
        <dbReference type="PROSITE-ProRule" id="PRU00571"/>
    </source>
</evidence>
<dbReference type="AlphaFoldDB" id="A0A7S0W4V2"/>
<dbReference type="Pfam" id="PF11978">
    <property type="entry name" value="MVP_shoulder"/>
    <property type="match status" value="1"/>
</dbReference>